<dbReference type="SUPFAM" id="SSF54593">
    <property type="entry name" value="Glyoxalase/Bleomycin resistance protein/Dihydroxybiphenyl dioxygenase"/>
    <property type="match status" value="1"/>
</dbReference>
<dbReference type="EMBL" id="FOQG01000004">
    <property type="protein sequence ID" value="SFI06903.1"/>
    <property type="molecule type" value="Genomic_DNA"/>
</dbReference>
<dbReference type="AlphaFoldDB" id="A0A1I3F6W2"/>
<dbReference type="PANTHER" id="PTHR35908">
    <property type="entry name" value="HYPOTHETICAL FUSION PROTEIN"/>
    <property type="match status" value="1"/>
</dbReference>
<name>A0A1I3F6W2_9ACTN</name>
<dbReference type="Pfam" id="PF18029">
    <property type="entry name" value="Glyoxalase_6"/>
    <property type="match status" value="1"/>
</dbReference>
<organism evidence="2 3">
    <name type="scientific">Nocardioides psychrotolerans</name>
    <dbReference type="NCBI Taxonomy" id="1005945"/>
    <lineage>
        <taxon>Bacteria</taxon>
        <taxon>Bacillati</taxon>
        <taxon>Actinomycetota</taxon>
        <taxon>Actinomycetes</taxon>
        <taxon>Propionibacteriales</taxon>
        <taxon>Nocardioidaceae</taxon>
        <taxon>Nocardioides</taxon>
    </lineage>
</organism>
<dbReference type="Gene3D" id="3.10.180.10">
    <property type="entry name" value="2,3-Dihydroxybiphenyl 1,2-Dioxygenase, domain 1"/>
    <property type="match status" value="1"/>
</dbReference>
<reference evidence="2 3" key="1">
    <citation type="submission" date="2016-10" db="EMBL/GenBank/DDBJ databases">
        <authorList>
            <person name="de Groot N.N."/>
        </authorList>
    </citation>
    <scope>NUCLEOTIDE SEQUENCE [LARGE SCALE GENOMIC DNA]</scope>
    <source>
        <strain evidence="2 3">CGMCC 1.11156</strain>
    </source>
</reference>
<dbReference type="PROSITE" id="PS51819">
    <property type="entry name" value="VOC"/>
    <property type="match status" value="1"/>
</dbReference>
<feature type="domain" description="VOC" evidence="1">
    <location>
        <begin position="1"/>
        <end position="122"/>
    </location>
</feature>
<dbReference type="PANTHER" id="PTHR35908:SF1">
    <property type="entry name" value="CONSERVED PROTEIN"/>
    <property type="match status" value="1"/>
</dbReference>
<evidence type="ECO:0000259" key="1">
    <source>
        <dbReference type="PROSITE" id="PS51819"/>
    </source>
</evidence>
<protein>
    <submittedName>
        <fullName evidence="2">Catechol 2,3-dioxygenase</fullName>
    </submittedName>
</protein>
<dbReference type="InterPro" id="IPR029068">
    <property type="entry name" value="Glyas_Bleomycin-R_OHBP_Dase"/>
</dbReference>
<keyword evidence="3" id="KW-1185">Reference proteome</keyword>
<gene>
    <name evidence="2" type="ORF">SAMN05216561_104251</name>
</gene>
<dbReference type="InterPro" id="IPR041581">
    <property type="entry name" value="Glyoxalase_6"/>
</dbReference>
<evidence type="ECO:0000313" key="3">
    <source>
        <dbReference type="Proteomes" id="UP000198649"/>
    </source>
</evidence>
<dbReference type="CDD" id="cd06587">
    <property type="entry name" value="VOC"/>
    <property type="match status" value="1"/>
</dbReference>
<sequence>MWWGNAIEAPDPSALAHFYSDLLGWPVGHEEPGTAIVAPAPEGPYLVFQQVHAADWVPPVWPPVVGEQRAMMHLDFQVGDLEEAVGEAVALGATLAEQQPQDHVRVLLDPAGHPFCLCRDDG</sequence>
<dbReference type="OrthoDB" id="1645442at2"/>
<keyword evidence="2" id="KW-0560">Oxidoreductase</keyword>
<dbReference type="InterPro" id="IPR037523">
    <property type="entry name" value="VOC_core"/>
</dbReference>
<dbReference type="STRING" id="1005945.SAMN05216561_104251"/>
<keyword evidence="2" id="KW-0223">Dioxygenase</keyword>
<accession>A0A1I3F6W2</accession>
<proteinExistence type="predicted"/>
<dbReference type="Proteomes" id="UP000198649">
    <property type="component" value="Unassembled WGS sequence"/>
</dbReference>
<dbReference type="GO" id="GO:0051213">
    <property type="term" value="F:dioxygenase activity"/>
    <property type="evidence" value="ECO:0007669"/>
    <property type="project" value="UniProtKB-KW"/>
</dbReference>
<evidence type="ECO:0000313" key="2">
    <source>
        <dbReference type="EMBL" id="SFI06903.1"/>
    </source>
</evidence>